<feature type="compositionally biased region" description="Polar residues" evidence="9">
    <location>
        <begin position="1"/>
        <end position="14"/>
    </location>
</feature>
<evidence type="ECO:0000313" key="13">
    <source>
        <dbReference type="Proteomes" id="UP000433366"/>
    </source>
</evidence>
<dbReference type="GO" id="GO:0005576">
    <property type="term" value="C:extracellular region"/>
    <property type="evidence" value="ECO:0007669"/>
    <property type="project" value="UniProtKB-SubCell"/>
</dbReference>
<dbReference type="SUPFAM" id="SSF53474">
    <property type="entry name" value="alpha/beta-Hydrolases"/>
    <property type="match status" value="1"/>
</dbReference>
<sequence>KNNNANPSDVNQGLEQAINDGKQSKAASQQQAKEAANSQGSNANNKLPLQSRTKESTSLNKSDQKSQPEIVRETEIEKVQPQQKNQSNDKMTSHHFNNEQEVNPQKDEKTLSVSDLKNNQKSPVEPTKDNDKKKGLNLLKSSAVATLPNKGTKELTAKATGDQTNKVAKQGQYKNQDPIVLVHGFNGFTDDINPSVLAHYWGGNKMNIRQDLEENGYKAYEASISAFGSNYDRAVELYYYIKGGRVDYGAAHAAKYGHERYGKTYEGIYKDWKPGQKIHLVGHSMGGQTIRQLEELLRNGSREEIEYQKQHGGEISPLFKGNHDNMISSITTLGTPHNGTHASDLAGNEALVRQVVFDIGKMFGNKNSRVDFGLAQWGLKQKPNESYIDYVKRVKQSNLWKSKDNGFYDLTREGATDLNRKT</sequence>
<reference evidence="13 14" key="1">
    <citation type="submission" date="2019-11" db="EMBL/GenBank/DDBJ databases">
        <title>Implementation of targeted gown and glove precautions to prevent Staphylococcus aureus acquisition in community-based nursing homes.</title>
        <authorList>
            <person name="Stine O.C."/>
        </authorList>
    </citation>
    <scope>NUCLEOTIDE SEQUENCE [LARGE SCALE GENOMIC DNA]</scope>
    <source>
        <strain evidence="12 14">S_2023.LVRQ.AN</strain>
        <strain evidence="11 13">S_4031.LGMP.AI</strain>
    </source>
</reference>
<proteinExistence type="predicted"/>
<keyword evidence="4" id="KW-0964">Secreted</keyword>
<dbReference type="InterPro" id="IPR029058">
    <property type="entry name" value="AB_hydrolase_fold"/>
</dbReference>
<feature type="compositionally biased region" description="Low complexity" evidence="9">
    <location>
        <begin position="24"/>
        <end position="39"/>
    </location>
</feature>
<comment type="caution">
    <text evidence="12">The sequence shown here is derived from an EMBL/GenBank/DDBJ whole genome shotgun (WGS) entry which is preliminary data.</text>
</comment>
<keyword evidence="6 12" id="KW-0378">Hydrolase</keyword>
<evidence type="ECO:0000256" key="1">
    <source>
        <dbReference type="ARBA" id="ARBA00001024"/>
    </source>
</evidence>
<protein>
    <recommendedName>
        <fullName evidence="3">triacylglycerol lipase</fullName>
        <ecNumber evidence="3">3.1.1.3</ecNumber>
    </recommendedName>
</protein>
<evidence type="ECO:0000313" key="14">
    <source>
        <dbReference type="Proteomes" id="UP000434412"/>
    </source>
</evidence>
<evidence type="ECO:0000256" key="9">
    <source>
        <dbReference type="SAM" id="MobiDB-lite"/>
    </source>
</evidence>
<feature type="compositionally biased region" description="Polar residues" evidence="9">
    <location>
        <begin position="40"/>
        <end position="61"/>
    </location>
</feature>
<evidence type="ECO:0000256" key="5">
    <source>
        <dbReference type="ARBA" id="ARBA00022729"/>
    </source>
</evidence>
<dbReference type="Gene3D" id="3.40.50.1820">
    <property type="entry name" value="alpha/beta hydrolase"/>
    <property type="match status" value="1"/>
</dbReference>
<dbReference type="PANTHER" id="PTHR34043:SF3">
    <property type="entry name" value="ALPHA_BETA-HYDROLASES SUPERFAMILY PROTEIN"/>
    <property type="match status" value="1"/>
</dbReference>
<dbReference type="InterPro" id="IPR056304">
    <property type="entry name" value="Lip-like_C"/>
</dbReference>
<dbReference type="GO" id="GO:0016042">
    <property type="term" value="P:lipid catabolic process"/>
    <property type="evidence" value="ECO:0007669"/>
    <property type="project" value="UniProtKB-KW"/>
</dbReference>
<dbReference type="EMBL" id="WPRH01000047">
    <property type="protein sequence ID" value="MVI54364.1"/>
    <property type="molecule type" value="Genomic_DNA"/>
</dbReference>
<feature type="domain" description="Lipase-like C-terminal" evidence="10">
    <location>
        <begin position="175"/>
        <end position="422"/>
    </location>
</feature>
<dbReference type="AlphaFoldDB" id="A0A6B0CNQ8"/>
<keyword evidence="8" id="KW-0443">Lipid metabolism</keyword>
<feature type="compositionally biased region" description="Polar residues" evidence="9">
    <location>
        <begin position="111"/>
        <end position="122"/>
    </location>
</feature>
<evidence type="ECO:0000256" key="8">
    <source>
        <dbReference type="ARBA" id="ARBA00023098"/>
    </source>
</evidence>
<evidence type="ECO:0000256" key="7">
    <source>
        <dbReference type="ARBA" id="ARBA00022963"/>
    </source>
</evidence>
<name>A0A6B0CNQ8_STAAU</name>
<accession>A0A6B0CNQ8</accession>
<evidence type="ECO:0000256" key="4">
    <source>
        <dbReference type="ARBA" id="ARBA00022525"/>
    </source>
</evidence>
<evidence type="ECO:0000313" key="11">
    <source>
        <dbReference type="EMBL" id="MVI54364.1"/>
    </source>
</evidence>
<feature type="non-terminal residue" evidence="12">
    <location>
        <position position="1"/>
    </location>
</feature>
<evidence type="ECO:0000256" key="3">
    <source>
        <dbReference type="ARBA" id="ARBA00013279"/>
    </source>
</evidence>
<dbReference type="Proteomes" id="UP000434412">
    <property type="component" value="Unassembled WGS sequence"/>
</dbReference>
<dbReference type="PANTHER" id="PTHR34043">
    <property type="entry name" value="ALPHA/BETA-HYDROLASES SUPERFAMILY PROTEIN"/>
    <property type="match status" value="1"/>
</dbReference>
<feature type="non-terminal residue" evidence="12">
    <location>
        <position position="422"/>
    </location>
</feature>
<dbReference type="EMBL" id="WPVZ01000710">
    <property type="protein sequence ID" value="MVL46462.1"/>
    <property type="molecule type" value="Genomic_DNA"/>
</dbReference>
<feature type="region of interest" description="Disordered" evidence="9">
    <location>
        <begin position="1"/>
        <end position="136"/>
    </location>
</feature>
<keyword evidence="7" id="KW-0442">Lipid degradation</keyword>
<feature type="compositionally biased region" description="Basic and acidic residues" evidence="9">
    <location>
        <begin position="62"/>
        <end position="78"/>
    </location>
</feature>
<gene>
    <name evidence="12" type="primary">lip1</name>
    <name evidence="11" type="ORF">GO793_00555</name>
    <name evidence="12" type="ORF">GO941_13335</name>
</gene>
<evidence type="ECO:0000256" key="6">
    <source>
        <dbReference type="ARBA" id="ARBA00022801"/>
    </source>
</evidence>
<keyword evidence="5" id="KW-0732">Signal</keyword>
<dbReference type="GO" id="GO:0004806">
    <property type="term" value="F:triacylglycerol lipase activity"/>
    <property type="evidence" value="ECO:0007669"/>
    <property type="project" value="UniProtKB-EC"/>
</dbReference>
<comment type="subcellular location">
    <subcellularLocation>
        <location evidence="2">Secreted</location>
    </subcellularLocation>
</comment>
<dbReference type="Pfam" id="PF24708">
    <property type="entry name" value="Lip_C"/>
    <property type="match status" value="1"/>
</dbReference>
<evidence type="ECO:0000259" key="10">
    <source>
        <dbReference type="Pfam" id="PF24708"/>
    </source>
</evidence>
<organism evidence="12 14">
    <name type="scientific">Staphylococcus aureus</name>
    <dbReference type="NCBI Taxonomy" id="1280"/>
    <lineage>
        <taxon>Bacteria</taxon>
        <taxon>Bacillati</taxon>
        <taxon>Bacillota</taxon>
        <taxon>Bacilli</taxon>
        <taxon>Bacillales</taxon>
        <taxon>Staphylococcaceae</taxon>
        <taxon>Staphylococcus</taxon>
    </lineage>
</organism>
<feature type="compositionally biased region" description="Polar residues" evidence="9">
    <location>
        <begin position="80"/>
        <end position="90"/>
    </location>
</feature>
<dbReference type="Proteomes" id="UP000433366">
    <property type="component" value="Unassembled WGS sequence"/>
</dbReference>
<evidence type="ECO:0000313" key="12">
    <source>
        <dbReference type="EMBL" id="MVL46462.1"/>
    </source>
</evidence>
<comment type="catalytic activity">
    <reaction evidence="1">
        <text>a triacylglycerol + H2O = a diacylglycerol + a fatty acid + H(+)</text>
        <dbReference type="Rhea" id="RHEA:12044"/>
        <dbReference type="ChEBI" id="CHEBI:15377"/>
        <dbReference type="ChEBI" id="CHEBI:15378"/>
        <dbReference type="ChEBI" id="CHEBI:17855"/>
        <dbReference type="ChEBI" id="CHEBI:18035"/>
        <dbReference type="ChEBI" id="CHEBI:28868"/>
        <dbReference type="EC" id="3.1.1.3"/>
    </reaction>
</comment>
<evidence type="ECO:0000256" key="2">
    <source>
        <dbReference type="ARBA" id="ARBA00004613"/>
    </source>
</evidence>
<dbReference type="EC" id="3.1.1.3" evidence="3"/>